<sequence>MSSPVIRLGLRDWDHVVPLATGMVGVAGFTVRVDSRDVTPDVLAEPSLDGGETSFSRYVQARAAGDDRLVGLPAFVMRGFRQRCVLVRADSPLRSLGELAGARIGLTGWPDSGNTWTRALLRAEGVDLTGVEWRVGPLVLGESGKDRLGSRPLPSYVSAMAEGESLEEELAAGRLDAILTPFMPRELFTPASRFRHLLHDHRAAERDYWAATGFVPGIHLVTLKREIVEAHPALPGALLAGLERSKRRWVERRRLLADTTPWLLGELTESALLFGDDWMPYGAEPNAEMTRAFCEELYAQGIWPEPIDPGVVFPEAALATVPADSALLTAPAAVPAALPAV</sequence>
<accession>A0ACD4ZS51</accession>
<dbReference type="EMBL" id="CP109109">
    <property type="protein sequence ID" value="WSC00804.1"/>
    <property type="molecule type" value="Genomic_DNA"/>
</dbReference>
<protein>
    <submittedName>
        <fullName evidence="1">Uncharacterized protein</fullName>
    </submittedName>
</protein>
<gene>
    <name evidence="1" type="ORF">OG835_29860</name>
</gene>
<evidence type="ECO:0000313" key="2">
    <source>
        <dbReference type="Proteomes" id="UP001348369"/>
    </source>
</evidence>
<proteinExistence type="predicted"/>
<keyword evidence="2" id="KW-1185">Reference proteome</keyword>
<reference evidence="1" key="1">
    <citation type="submission" date="2022-10" db="EMBL/GenBank/DDBJ databases">
        <title>The complete genomes of actinobacterial strains from the NBC collection.</title>
        <authorList>
            <person name="Joergensen T.S."/>
            <person name="Alvarez Arevalo M."/>
            <person name="Sterndorff E.B."/>
            <person name="Faurdal D."/>
            <person name="Vuksanovic O."/>
            <person name="Mourched A.-S."/>
            <person name="Charusanti P."/>
            <person name="Shaw S."/>
            <person name="Blin K."/>
            <person name="Weber T."/>
        </authorList>
    </citation>
    <scope>NUCLEOTIDE SEQUENCE</scope>
    <source>
        <strain evidence="1">NBC 01771</strain>
    </source>
</reference>
<dbReference type="Proteomes" id="UP001348369">
    <property type="component" value="Chromosome"/>
</dbReference>
<organism evidence="1 2">
    <name type="scientific">Streptomyces scopuliridis</name>
    <dbReference type="NCBI Taxonomy" id="452529"/>
    <lineage>
        <taxon>Bacteria</taxon>
        <taxon>Bacillati</taxon>
        <taxon>Actinomycetota</taxon>
        <taxon>Actinomycetes</taxon>
        <taxon>Kitasatosporales</taxon>
        <taxon>Streptomycetaceae</taxon>
        <taxon>Streptomyces</taxon>
    </lineage>
</organism>
<evidence type="ECO:0000313" key="1">
    <source>
        <dbReference type="EMBL" id="WSC00804.1"/>
    </source>
</evidence>
<name>A0ACD4ZS51_9ACTN</name>